<protein>
    <recommendedName>
        <fullName evidence="9">DAGKc domain-containing protein</fullName>
    </recommendedName>
</protein>
<keyword evidence="7" id="KW-0594">Phospholipid biosynthesis</keyword>
<evidence type="ECO:0000256" key="8">
    <source>
        <dbReference type="ARBA" id="ARBA00023264"/>
    </source>
</evidence>
<dbReference type="GO" id="GO:0005524">
    <property type="term" value="F:ATP binding"/>
    <property type="evidence" value="ECO:0007669"/>
    <property type="project" value="UniProtKB-KW"/>
</dbReference>
<dbReference type="GO" id="GO:0008654">
    <property type="term" value="P:phospholipid biosynthetic process"/>
    <property type="evidence" value="ECO:0007669"/>
    <property type="project" value="UniProtKB-KW"/>
</dbReference>
<evidence type="ECO:0000256" key="2">
    <source>
        <dbReference type="ARBA" id="ARBA00005983"/>
    </source>
</evidence>
<keyword evidence="8" id="KW-1208">Phospholipid metabolism</keyword>
<gene>
    <name evidence="10" type="ORF">E0H50_15945</name>
</gene>
<dbReference type="Pfam" id="PF00781">
    <property type="entry name" value="DAGK_cat"/>
    <property type="match status" value="1"/>
</dbReference>
<comment type="similarity">
    <text evidence="2">Belongs to the diacylglycerol/lipid kinase family.</text>
</comment>
<dbReference type="Gene3D" id="3.40.50.10330">
    <property type="entry name" value="Probable inorganic polyphosphate/atp-NAD kinase, domain 1"/>
    <property type="match status" value="1"/>
</dbReference>
<dbReference type="AlphaFoldDB" id="A0A4R0IL18"/>
<dbReference type="Pfam" id="PF19279">
    <property type="entry name" value="YegS_C"/>
    <property type="match status" value="1"/>
</dbReference>
<dbReference type="GO" id="GO:0016301">
    <property type="term" value="F:kinase activity"/>
    <property type="evidence" value="ECO:0007669"/>
    <property type="project" value="UniProtKB-KW"/>
</dbReference>
<dbReference type="InterPro" id="IPR045540">
    <property type="entry name" value="YegS/DAGK_C"/>
</dbReference>
<evidence type="ECO:0000256" key="4">
    <source>
        <dbReference type="ARBA" id="ARBA00022741"/>
    </source>
</evidence>
<comment type="caution">
    <text evidence="10">The sequence shown here is derived from an EMBL/GenBank/DDBJ whole genome shotgun (WGS) entry which is preliminary data.</text>
</comment>
<evidence type="ECO:0000256" key="6">
    <source>
        <dbReference type="ARBA" id="ARBA00022840"/>
    </source>
</evidence>
<dbReference type="PANTHER" id="PTHR12358:SF54">
    <property type="entry name" value="SPHINGOSINE KINASE RELATED PROTEIN"/>
    <property type="match status" value="1"/>
</dbReference>
<organism evidence="10 11">
    <name type="scientific">Kribbella sindirgiensis</name>
    <dbReference type="NCBI Taxonomy" id="1124744"/>
    <lineage>
        <taxon>Bacteria</taxon>
        <taxon>Bacillati</taxon>
        <taxon>Actinomycetota</taxon>
        <taxon>Actinomycetes</taxon>
        <taxon>Propionibacteriales</taxon>
        <taxon>Kribbellaceae</taxon>
        <taxon>Kribbella</taxon>
    </lineage>
</organism>
<keyword evidence="5" id="KW-0418">Kinase</keyword>
<dbReference type="OrthoDB" id="3171056at2"/>
<dbReference type="EMBL" id="SJKA01000005">
    <property type="protein sequence ID" value="TCC33467.1"/>
    <property type="molecule type" value="Genomic_DNA"/>
</dbReference>
<evidence type="ECO:0000259" key="9">
    <source>
        <dbReference type="PROSITE" id="PS50146"/>
    </source>
</evidence>
<dbReference type="PANTHER" id="PTHR12358">
    <property type="entry name" value="SPHINGOSINE KINASE"/>
    <property type="match status" value="1"/>
</dbReference>
<sequence length="470" mass="50514">MYVAPLLYANTVPGSCSTSRPRKLRTIRRSRLSASTVSFECPVVIVSRCRTCIAARLSLTVSGRSSASKNEITWSSNDNSPSSIASPIPVDVKLFDTENSRCRSSSRYGAHVSSSTTWPCRSSITVWISGCPASNAPTKLSRAAVDRPWASGVLRGSLLILSTLSPRTDKYQVSSARRAAVIVNPVKVDGDNFRRTVEKALSTRGFADPLWLETTEDDAGVTMARRAIDDAVDLVLIAGGDGTVRVVCAELAGTGVPAAVLPAGTGNLLARNLGISLDLDTALAEVLDGSDRRIDSVQVEGDDLPSDRFVVMAGLGLDAAIIADAPDDLKKRAGWAAYVVSTLRNLNHPVVRVEITVDDRPAVRRRARTVVVGNVGTLQANIPLLPDARPDDGRIDAVVLMPRRISHWPRLVLGLVVKSWREEHLERFTGRRIQVRAERTVQRQLDGDAVSDGTSLTAEVDASALVVSVP</sequence>
<keyword evidence="7" id="KW-0443">Lipid metabolism</keyword>
<evidence type="ECO:0000256" key="5">
    <source>
        <dbReference type="ARBA" id="ARBA00022777"/>
    </source>
</evidence>
<accession>A0A4R0IL18</accession>
<dbReference type="SMART" id="SM00046">
    <property type="entry name" value="DAGKc"/>
    <property type="match status" value="1"/>
</dbReference>
<dbReference type="PROSITE" id="PS50146">
    <property type="entry name" value="DAGK"/>
    <property type="match status" value="1"/>
</dbReference>
<keyword evidence="4" id="KW-0547">Nucleotide-binding</keyword>
<comment type="cofactor">
    <cofactor evidence="1">
        <name>Mg(2+)</name>
        <dbReference type="ChEBI" id="CHEBI:18420"/>
    </cofactor>
</comment>
<dbReference type="InterPro" id="IPR001206">
    <property type="entry name" value="Diacylglycerol_kinase_cat_dom"/>
</dbReference>
<evidence type="ECO:0000313" key="10">
    <source>
        <dbReference type="EMBL" id="TCC33467.1"/>
    </source>
</evidence>
<dbReference type="Proteomes" id="UP000292695">
    <property type="component" value="Unassembled WGS sequence"/>
</dbReference>
<keyword evidence="11" id="KW-1185">Reference proteome</keyword>
<keyword evidence="3" id="KW-0808">Transferase</keyword>
<dbReference type="Gene3D" id="2.60.200.40">
    <property type="match status" value="1"/>
</dbReference>
<dbReference type="InterPro" id="IPR050187">
    <property type="entry name" value="Lipid_Phosphate_FormReg"/>
</dbReference>
<evidence type="ECO:0000256" key="3">
    <source>
        <dbReference type="ARBA" id="ARBA00022679"/>
    </source>
</evidence>
<dbReference type="InterPro" id="IPR017438">
    <property type="entry name" value="ATP-NAD_kinase_N"/>
</dbReference>
<evidence type="ECO:0000256" key="7">
    <source>
        <dbReference type="ARBA" id="ARBA00023209"/>
    </source>
</evidence>
<evidence type="ECO:0000256" key="1">
    <source>
        <dbReference type="ARBA" id="ARBA00001946"/>
    </source>
</evidence>
<keyword evidence="6" id="KW-0067">ATP-binding</keyword>
<keyword evidence="7" id="KW-0444">Lipid biosynthesis</keyword>
<feature type="domain" description="DAGKc" evidence="9">
    <location>
        <begin position="174"/>
        <end position="303"/>
    </location>
</feature>
<dbReference type="InterPro" id="IPR016064">
    <property type="entry name" value="NAD/diacylglycerol_kinase_sf"/>
</dbReference>
<dbReference type="SUPFAM" id="SSF111331">
    <property type="entry name" value="NAD kinase/diacylglycerol kinase-like"/>
    <property type="match status" value="1"/>
</dbReference>
<proteinExistence type="inferred from homology"/>
<name>A0A4R0IL18_9ACTN</name>
<reference evidence="10 11" key="1">
    <citation type="submission" date="2019-02" db="EMBL/GenBank/DDBJ databases">
        <title>Kribbella capetownensis sp. nov. and Kribbella speibonae sp. nov., isolated from soil.</title>
        <authorList>
            <person name="Curtis S.M."/>
            <person name="Norton I."/>
            <person name="Everest G.J."/>
            <person name="Meyers P.R."/>
        </authorList>
    </citation>
    <scope>NUCLEOTIDE SEQUENCE [LARGE SCALE GENOMIC DNA]</scope>
    <source>
        <strain evidence="10 11">DSM 27082</strain>
    </source>
</reference>
<evidence type="ECO:0000313" key="11">
    <source>
        <dbReference type="Proteomes" id="UP000292695"/>
    </source>
</evidence>